<dbReference type="EMBL" id="BARU01038892">
    <property type="protein sequence ID" value="GAH88841.1"/>
    <property type="molecule type" value="Genomic_DNA"/>
</dbReference>
<evidence type="ECO:0000313" key="1">
    <source>
        <dbReference type="EMBL" id="GAH88841.1"/>
    </source>
</evidence>
<comment type="caution">
    <text evidence="1">The sequence shown here is derived from an EMBL/GenBank/DDBJ whole genome shotgun (WGS) entry which is preliminary data.</text>
</comment>
<sequence length="56" mass="6287">MPDPRDIDIGTPTLVDNAAIYHELVHRSYLFPDLSSDIDLTCTFTSGAIDEFDDWA</sequence>
<gene>
    <name evidence="1" type="ORF">S03H2_60367</name>
</gene>
<accession>X1J2B1</accession>
<feature type="non-terminal residue" evidence="1">
    <location>
        <position position="56"/>
    </location>
</feature>
<protein>
    <submittedName>
        <fullName evidence="1">Uncharacterized protein</fullName>
    </submittedName>
</protein>
<organism evidence="1">
    <name type="scientific">marine sediment metagenome</name>
    <dbReference type="NCBI Taxonomy" id="412755"/>
    <lineage>
        <taxon>unclassified sequences</taxon>
        <taxon>metagenomes</taxon>
        <taxon>ecological metagenomes</taxon>
    </lineage>
</organism>
<proteinExistence type="predicted"/>
<name>X1J2B1_9ZZZZ</name>
<reference evidence="1" key="1">
    <citation type="journal article" date="2014" name="Front. Microbiol.">
        <title>High frequency of phylogenetically diverse reductive dehalogenase-homologous genes in deep subseafloor sedimentary metagenomes.</title>
        <authorList>
            <person name="Kawai M."/>
            <person name="Futagami T."/>
            <person name="Toyoda A."/>
            <person name="Takaki Y."/>
            <person name="Nishi S."/>
            <person name="Hori S."/>
            <person name="Arai W."/>
            <person name="Tsubouchi T."/>
            <person name="Morono Y."/>
            <person name="Uchiyama I."/>
            <person name="Ito T."/>
            <person name="Fujiyama A."/>
            <person name="Inagaki F."/>
            <person name="Takami H."/>
        </authorList>
    </citation>
    <scope>NUCLEOTIDE SEQUENCE</scope>
    <source>
        <strain evidence="1">Expedition CK06-06</strain>
    </source>
</reference>
<dbReference type="AlphaFoldDB" id="X1J2B1"/>